<dbReference type="EMBL" id="JX649895">
    <property type="protein sequence ID" value="AGC72215.1"/>
    <property type="molecule type" value="Genomic_DNA"/>
</dbReference>
<comment type="similarity">
    <text evidence="1">Belongs to the TrhO family.</text>
</comment>
<reference evidence="3" key="1">
    <citation type="submission" date="2012-09" db="EMBL/GenBank/DDBJ databases">
        <title>Metagenomic Characterization of a Microbial Community in Wastewater Detects High Levels of Antibiotic Resistance.</title>
        <authorList>
            <person name="Abrams M."/>
            <person name="Caldwell A."/>
            <person name="Vandaei E."/>
            <person name="Lee W."/>
            <person name="Perrott J."/>
            <person name="Khan S.Y."/>
            <person name="Ta J."/>
            <person name="Romero D."/>
            <person name="Nguyen V."/>
            <person name="Pourmand N."/>
            <person name="Ouverney C.C."/>
        </authorList>
    </citation>
    <scope>NUCLEOTIDE SEQUENCE</scope>
</reference>
<dbReference type="GO" id="GO:0016705">
    <property type="term" value="F:oxidoreductase activity, acting on paired donors, with incorporation or reduction of molecular oxygen"/>
    <property type="evidence" value="ECO:0007669"/>
    <property type="project" value="UniProtKB-UniRule"/>
</dbReference>
<dbReference type="Pfam" id="PF00581">
    <property type="entry name" value="Rhodanese"/>
    <property type="match status" value="1"/>
</dbReference>
<dbReference type="InterPro" id="IPR040503">
    <property type="entry name" value="TRHO_N"/>
</dbReference>
<dbReference type="PANTHER" id="PTHR43268:SF6">
    <property type="entry name" value="THIOSULFATE SULFURTRANSFERASE_RHODANESE-LIKE DOMAIN-CONTAINING PROTEIN 2"/>
    <property type="match status" value="1"/>
</dbReference>
<dbReference type="InterPro" id="IPR036873">
    <property type="entry name" value="Rhodanese-like_dom_sf"/>
</dbReference>
<dbReference type="NCBIfam" id="NF001134">
    <property type="entry name" value="PRK00142.1-2"/>
    <property type="match status" value="1"/>
</dbReference>
<comment type="catalytic activity">
    <reaction evidence="1">
        <text>uridine(34) in tRNA + AH2 + O2 = 5-hydroxyuridine(34) in tRNA + A + H2O</text>
        <dbReference type="Rhea" id="RHEA:64224"/>
        <dbReference type="Rhea" id="RHEA-COMP:11727"/>
        <dbReference type="Rhea" id="RHEA-COMP:13381"/>
        <dbReference type="ChEBI" id="CHEBI:13193"/>
        <dbReference type="ChEBI" id="CHEBI:15377"/>
        <dbReference type="ChEBI" id="CHEBI:15379"/>
        <dbReference type="ChEBI" id="CHEBI:17499"/>
        <dbReference type="ChEBI" id="CHEBI:65315"/>
        <dbReference type="ChEBI" id="CHEBI:136877"/>
    </reaction>
</comment>
<name>L7W105_9BACT</name>
<comment type="function">
    <text evidence="1">Catalyzes oxygen-dependent 5-hydroxyuridine (ho5U) modification at position 34 in tRNAs.</text>
</comment>
<dbReference type="InterPro" id="IPR020936">
    <property type="entry name" value="TrhO"/>
</dbReference>
<protein>
    <recommendedName>
        <fullName evidence="1">tRNA uridine(34) hydroxylase</fullName>
        <ecNumber evidence="1">1.14.-.-</ecNumber>
    </recommendedName>
    <alternativeName>
        <fullName evidence="1">tRNA hydroxylation protein O</fullName>
    </alternativeName>
</protein>
<accession>L7W105</accession>
<dbReference type="InterPro" id="IPR022111">
    <property type="entry name" value="Rhodanese_C"/>
</dbReference>
<dbReference type="GO" id="GO:0006400">
    <property type="term" value="P:tRNA modification"/>
    <property type="evidence" value="ECO:0007669"/>
    <property type="project" value="UniProtKB-UniRule"/>
</dbReference>
<dbReference type="Gene3D" id="3.40.250.10">
    <property type="entry name" value="Rhodanese-like domain"/>
    <property type="match status" value="1"/>
</dbReference>
<dbReference type="SMART" id="SM00450">
    <property type="entry name" value="RHOD"/>
    <property type="match status" value="1"/>
</dbReference>
<sequence length="315" mass="34762">MNRMTTPPTYDSWVATPKVILYYAFAPLADPEAVKHWQLALCQSLGLRGRIIVSKHGINGTLGGDVIELKKYVRALKAYTPFKRTEIKWSEGEALADGSTALFPRLSVKVRPELVAFDAPDEIEVDANGIVGGGTHLSPQELHELVESKDVVFFDGRNYLESEIGRFKGAIRPKVNTTREFLDLIDSGIYDDLKDKPLVTYCTGGIRCEVLTPLLKKRGFNEVYQIDGGIVRYGEAFGDSGLWEGSLYVFDGRMQMDFSNDTAVIGTCDQCGDSTKHVGDCVDERCVGQFVRCEACCEKNSGCIEKHAGQVATVN</sequence>
<evidence type="ECO:0000313" key="3">
    <source>
        <dbReference type="EMBL" id="AGC72215.1"/>
    </source>
</evidence>
<keyword evidence="1" id="KW-0560">Oxidoreductase</keyword>
<dbReference type="SUPFAM" id="SSF52821">
    <property type="entry name" value="Rhodanese/Cell cycle control phosphatase"/>
    <property type="match status" value="1"/>
</dbReference>
<gene>
    <name evidence="1" type="primary">trhO</name>
</gene>
<dbReference type="EC" id="1.14.-.-" evidence="1"/>
<evidence type="ECO:0000259" key="2">
    <source>
        <dbReference type="PROSITE" id="PS50206"/>
    </source>
</evidence>
<dbReference type="Pfam" id="PF17773">
    <property type="entry name" value="UPF0176_N"/>
    <property type="match status" value="1"/>
</dbReference>
<dbReference type="PANTHER" id="PTHR43268">
    <property type="entry name" value="THIOSULFATE SULFURTRANSFERASE/RHODANESE-LIKE DOMAIN-CONTAINING PROTEIN 2"/>
    <property type="match status" value="1"/>
</dbReference>
<evidence type="ECO:0000256" key="1">
    <source>
        <dbReference type="HAMAP-Rule" id="MF_00469"/>
    </source>
</evidence>
<keyword evidence="1" id="KW-0819">tRNA processing</keyword>
<proteinExistence type="inferred from homology"/>
<dbReference type="HAMAP" id="MF_00469">
    <property type="entry name" value="TrhO"/>
    <property type="match status" value="1"/>
</dbReference>
<dbReference type="AlphaFoldDB" id="L7W105"/>
<dbReference type="Pfam" id="PF12368">
    <property type="entry name" value="Rhodanese_C"/>
    <property type="match status" value="1"/>
</dbReference>
<dbReference type="PROSITE" id="PS50206">
    <property type="entry name" value="RHODANESE_3"/>
    <property type="match status" value="1"/>
</dbReference>
<organism evidence="3">
    <name type="scientific">uncultured bacterium A1Q1_fos_1060</name>
    <dbReference type="NCBI Taxonomy" id="1256540"/>
    <lineage>
        <taxon>Bacteria</taxon>
        <taxon>environmental samples</taxon>
    </lineage>
</organism>
<dbReference type="InterPro" id="IPR001763">
    <property type="entry name" value="Rhodanese-like_dom"/>
</dbReference>
<dbReference type="Gene3D" id="3.30.70.100">
    <property type="match status" value="1"/>
</dbReference>
<feature type="domain" description="Rhodanese" evidence="2">
    <location>
        <begin position="147"/>
        <end position="242"/>
    </location>
</feature>
<dbReference type="CDD" id="cd01518">
    <property type="entry name" value="RHOD_YceA"/>
    <property type="match status" value="1"/>
</dbReference>